<organism evidence="2">
    <name type="scientific">Magallana gigas</name>
    <name type="common">Pacific oyster</name>
    <name type="synonym">Crassostrea gigas</name>
    <dbReference type="NCBI Taxonomy" id="29159"/>
    <lineage>
        <taxon>Eukaryota</taxon>
        <taxon>Metazoa</taxon>
        <taxon>Spiralia</taxon>
        <taxon>Lophotrochozoa</taxon>
        <taxon>Mollusca</taxon>
        <taxon>Bivalvia</taxon>
        <taxon>Autobranchia</taxon>
        <taxon>Pteriomorphia</taxon>
        <taxon>Ostreida</taxon>
        <taxon>Ostreoidea</taxon>
        <taxon>Ostreidae</taxon>
        <taxon>Magallana</taxon>
    </lineage>
</organism>
<dbReference type="InParanoid" id="K1Q5S7"/>
<gene>
    <name evidence="2" type="ORF">CGI_10017368</name>
</gene>
<evidence type="ECO:0000313" key="2">
    <source>
        <dbReference type="EMBL" id="EKC26589.1"/>
    </source>
</evidence>
<dbReference type="AlphaFoldDB" id="K1Q5S7"/>
<evidence type="ECO:0000256" key="1">
    <source>
        <dbReference type="SAM" id="MobiDB-lite"/>
    </source>
</evidence>
<dbReference type="EMBL" id="JH817312">
    <property type="protein sequence ID" value="EKC26589.1"/>
    <property type="molecule type" value="Genomic_DNA"/>
</dbReference>
<reference evidence="2" key="1">
    <citation type="journal article" date="2012" name="Nature">
        <title>The oyster genome reveals stress adaptation and complexity of shell formation.</title>
        <authorList>
            <person name="Zhang G."/>
            <person name="Fang X."/>
            <person name="Guo X."/>
            <person name="Li L."/>
            <person name="Luo R."/>
            <person name="Xu F."/>
            <person name="Yang P."/>
            <person name="Zhang L."/>
            <person name="Wang X."/>
            <person name="Qi H."/>
            <person name="Xiong Z."/>
            <person name="Que H."/>
            <person name="Xie Y."/>
            <person name="Holland P.W."/>
            <person name="Paps J."/>
            <person name="Zhu Y."/>
            <person name="Wu F."/>
            <person name="Chen Y."/>
            <person name="Wang J."/>
            <person name="Peng C."/>
            <person name="Meng J."/>
            <person name="Yang L."/>
            <person name="Liu J."/>
            <person name="Wen B."/>
            <person name="Zhang N."/>
            <person name="Huang Z."/>
            <person name="Zhu Q."/>
            <person name="Feng Y."/>
            <person name="Mount A."/>
            <person name="Hedgecock D."/>
            <person name="Xu Z."/>
            <person name="Liu Y."/>
            <person name="Domazet-Loso T."/>
            <person name="Du Y."/>
            <person name="Sun X."/>
            <person name="Zhang S."/>
            <person name="Liu B."/>
            <person name="Cheng P."/>
            <person name="Jiang X."/>
            <person name="Li J."/>
            <person name="Fan D."/>
            <person name="Wang W."/>
            <person name="Fu W."/>
            <person name="Wang T."/>
            <person name="Wang B."/>
            <person name="Zhang J."/>
            <person name="Peng Z."/>
            <person name="Li Y."/>
            <person name="Li N."/>
            <person name="Wang J."/>
            <person name="Chen M."/>
            <person name="He Y."/>
            <person name="Tan F."/>
            <person name="Song X."/>
            <person name="Zheng Q."/>
            <person name="Huang R."/>
            <person name="Yang H."/>
            <person name="Du X."/>
            <person name="Chen L."/>
            <person name="Yang M."/>
            <person name="Gaffney P.M."/>
            <person name="Wang S."/>
            <person name="Luo L."/>
            <person name="She Z."/>
            <person name="Ming Y."/>
            <person name="Huang W."/>
            <person name="Zhang S."/>
            <person name="Huang B."/>
            <person name="Zhang Y."/>
            <person name="Qu T."/>
            <person name="Ni P."/>
            <person name="Miao G."/>
            <person name="Wang J."/>
            <person name="Wang Q."/>
            <person name="Steinberg C.E."/>
            <person name="Wang H."/>
            <person name="Li N."/>
            <person name="Qian L."/>
            <person name="Zhang G."/>
            <person name="Li Y."/>
            <person name="Yang H."/>
            <person name="Liu X."/>
            <person name="Wang J."/>
            <person name="Yin Y."/>
            <person name="Wang J."/>
        </authorList>
    </citation>
    <scope>NUCLEOTIDE SEQUENCE [LARGE SCALE GENOMIC DNA]</scope>
    <source>
        <strain evidence="2">05x7-T-G4-1.051#20</strain>
    </source>
</reference>
<name>K1Q5S7_MAGGI</name>
<proteinExistence type="predicted"/>
<protein>
    <submittedName>
        <fullName evidence="2">Uncharacterized protein</fullName>
    </submittedName>
</protein>
<feature type="compositionally biased region" description="Low complexity" evidence="1">
    <location>
        <begin position="360"/>
        <end position="372"/>
    </location>
</feature>
<dbReference type="HOGENOM" id="CLU_051075_0_0_1"/>
<accession>K1Q5S7</accession>
<feature type="region of interest" description="Disordered" evidence="1">
    <location>
        <begin position="357"/>
        <end position="379"/>
    </location>
</feature>
<sequence length="379" mass="42999">MAKDMFIKIRILGEFKDEDLNLISKKAEAIRKQMTLGNNRDTTACSALLCDETTSAVPEEIKDFLFRRPDVNSFGIWRNSSFKILVEETDETMLRHDLTKMNPKFFETYKLEVEKRKMLDKLSNMMQGDQIMAKIQNEDGNYRKGTLGGFVTKTDEEEKKFALTCNHIFPEVDAPAFNQNLEIIGSCLFTTREQSCDFAAIEIEQSFSDKCDVYVKRDDRKKTNAQVYAGNIENIGLVHKIGATTDVTKGNILSPEWHERVLGENWVSIFLVQGIEGNFSEEGDSGSLVFSRPRSVQQNNVDVMGMVFSNKLTVYNNEENEHAENVQDADNISGCFRIHTALDLFKMSQGEDFEVKFQDDLSSSSPSSSLSDDSNEEPI</sequence>